<evidence type="ECO:0000256" key="2">
    <source>
        <dbReference type="ARBA" id="ARBA00002564"/>
    </source>
</evidence>
<dbReference type="OrthoDB" id="6605218at2759"/>
<dbReference type="GO" id="GO:0008270">
    <property type="term" value="F:zinc ion binding"/>
    <property type="evidence" value="ECO:0007669"/>
    <property type="project" value="InterPro"/>
</dbReference>
<evidence type="ECO:0000256" key="12">
    <source>
        <dbReference type="PIRSR" id="PIRSR001480-2"/>
    </source>
</evidence>
<comment type="cofactor">
    <cofactor evidence="12">
        <name>Zn(2+)</name>
        <dbReference type="ChEBI" id="CHEBI:29105"/>
    </cofactor>
    <text evidence="12">Binds 1 zinc ion per subunit.</text>
</comment>
<evidence type="ECO:0000256" key="1">
    <source>
        <dbReference type="ARBA" id="ARBA00000757"/>
    </source>
</evidence>
<dbReference type="PANTHER" id="PTHR10309:SF4">
    <property type="entry name" value="MANNOSE-6-PHOSPHATE ISOMERASE"/>
    <property type="match status" value="1"/>
</dbReference>
<keyword evidence="9 14" id="KW-0413">Isomerase</keyword>
<dbReference type="UniPathway" id="UPA00126">
    <property type="reaction ID" value="UER00423"/>
</dbReference>
<dbReference type="AlphaFoldDB" id="A0A5C3QQR0"/>
<evidence type="ECO:0000313" key="14">
    <source>
        <dbReference type="EMBL" id="TFL04316.1"/>
    </source>
</evidence>
<feature type="binding site" evidence="12">
    <location>
        <position position="267"/>
    </location>
    <ligand>
        <name>Zn(2+)</name>
        <dbReference type="ChEBI" id="CHEBI:29105"/>
    </ligand>
</feature>
<dbReference type="PIRSF" id="PIRSF001480">
    <property type="entry name" value="Mannose-6-phosphate_isomerase"/>
    <property type="match status" value="1"/>
</dbReference>
<organism evidence="14 15">
    <name type="scientific">Pterulicium gracile</name>
    <dbReference type="NCBI Taxonomy" id="1884261"/>
    <lineage>
        <taxon>Eukaryota</taxon>
        <taxon>Fungi</taxon>
        <taxon>Dikarya</taxon>
        <taxon>Basidiomycota</taxon>
        <taxon>Agaricomycotina</taxon>
        <taxon>Agaricomycetes</taxon>
        <taxon>Agaricomycetidae</taxon>
        <taxon>Agaricales</taxon>
        <taxon>Pleurotineae</taxon>
        <taxon>Pterulaceae</taxon>
        <taxon>Pterulicium</taxon>
    </lineage>
</organism>
<reference evidence="14 15" key="1">
    <citation type="journal article" date="2019" name="Nat. Ecol. Evol.">
        <title>Megaphylogeny resolves global patterns of mushroom evolution.</title>
        <authorList>
            <person name="Varga T."/>
            <person name="Krizsan K."/>
            <person name="Foldi C."/>
            <person name="Dima B."/>
            <person name="Sanchez-Garcia M."/>
            <person name="Sanchez-Ramirez S."/>
            <person name="Szollosi G.J."/>
            <person name="Szarkandi J.G."/>
            <person name="Papp V."/>
            <person name="Albert L."/>
            <person name="Andreopoulos W."/>
            <person name="Angelini C."/>
            <person name="Antonin V."/>
            <person name="Barry K.W."/>
            <person name="Bougher N.L."/>
            <person name="Buchanan P."/>
            <person name="Buyck B."/>
            <person name="Bense V."/>
            <person name="Catcheside P."/>
            <person name="Chovatia M."/>
            <person name="Cooper J."/>
            <person name="Damon W."/>
            <person name="Desjardin D."/>
            <person name="Finy P."/>
            <person name="Geml J."/>
            <person name="Haridas S."/>
            <person name="Hughes K."/>
            <person name="Justo A."/>
            <person name="Karasinski D."/>
            <person name="Kautmanova I."/>
            <person name="Kiss B."/>
            <person name="Kocsube S."/>
            <person name="Kotiranta H."/>
            <person name="LaButti K.M."/>
            <person name="Lechner B.E."/>
            <person name="Liimatainen K."/>
            <person name="Lipzen A."/>
            <person name="Lukacs Z."/>
            <person name="Mihaltcheva S."/>
            <person name="Morgado L.N."/>
            <person name="Niskanen T."/>
            <person name="Noordeloos M.E."/>
            <person name="Ohm R.A."/>
            <person name="Ortiz-Santana B."/>
            <person name="Ovrebo C."/>
            <person name="Racz N."/>
            <person name="Riley R."/>
            <person name="Savchenko A."/>
            <person name="Shiryaev A."/>
            <person name="Soop K."/>
            <person name="Spirin V."/>
            <person name="Szebenyi C."/>
            <person name="Tomsovsky M."/>
            <person name="Tulloss R.E."/>
            <person name="Uehling J."/>
            <person name="Grigoriev I.V."/>
            <person name="Vagvolgyi C."/>
            <person name="Papp T."/>
            <person name="Martin F.M."/>
            <person name="Miettinen O."/>
            <person name="Hibbett D.S."/>
            <person name="Nagy L.G."/>
        </authorList>
    </citation>
    <scope>NUCLEOTIDE SEQUENCE [LARGE SCALE GENOMIC DNA]</scope>
    <source>
        <strain evidence="14 15">CBS 309.79</strain>
    </source>
</reference>
<evidence type="ECO:0000256" key="9">
    <source>
        <dbReference type="ARBA" id="ARBA00023235"/>
    </source>
</evidence>
<comment type="function">
    <text evidence="2">Involved in the synthesis of the GDP-mannose and dolichol-phosphate-mannose required for a number of critical mannosyl transfer reactions.</text>
</comment>
<evidence type="ECO:0000256" key="4">
    <source>
        <dbReference type="ARBA" id="ARBA00010772"/>
    </source>
</evidence>
<dbReference type="GO" id="GO:0005829">
    <property type="term" value="C:cytosol"/>
    <property type="evidence" value="ECO:0007669"/>
    <property type="project" value="TreeGrafter"/>
</dbReference>
<dbReference type="NCBIfam" id="TIGR00218">
    <property type="entry name" value="manA"/>
    <property type="match status" value="1"/>
</dbReference>
<feature type="binding site" evidence="12">
    <location>
        <position position="110"/>
    </location>
    <ligand>
        <name>Zn(2+)</name>
        <dbReference type="ChEBI" id="CHEBI:29105"/>
    </ligand>
</feature>
<evidence type="ECO:0000256" key="3">
    <source>
        <dbReference type="ARBA" id="ARBA00004666"/>
    </source>
</evidence>
<feature type="binding site" evidence="12">
    <location>
        <position position="112"/>
    </location>
    <ligand>
        <name>Zn(2+)</name>
        <dbReference type="ChEBI" id="CHEBI:29105"/>
    </ligand>
</feature>
<keyword evidence="7 12" id="KW-0479">Metal-binding</keyword>
<dbReference type="Gene3D" id="1.10.441.10">
    <property type="entry name" value="Phosphomannose Isomerase, domain 2"/>
    <property type="match status" value="1"/>
</dbReference>
<dbReference type="EC" id="5.3.1.8" evidence="5"/>
<dbReference type="STRING" id="1884261.A0A5C3QQR0"/>
<dbReference type="EMBL" id="ML178818">
    <property type="protein sequence ID" value="TFL04316.1"/>
    <property type="molecule type" value="Genomic_DNA"/>
</dbReference>
<dbReference type="GO" id="GO:0005975">
    <property type="term" value="P:carbohydrate metabolic process"/>
    <property type="evidence" value="ECO:0007669"/>
    <property type="project" value="InterPro"/>
</dbReference>
<evidence type="ECO:0000256" key="11">
    <source>
        <dbReference type="ARBA" id="ARBA00030762"/>
    </source>
</evidence>
<evidence type="ECO:0000313" key="15">
    <source>
        <dbReference type="Proteomes" id="UP000305067"/>
    </source>
</evidence>
<comment type="pathway">
    <text evidence="3">Nucleotide-sugar biosynthesis; GDP-alpha-D-mannose biosynthesis; alpha-D-mannose 1-phosphate from D-fructose 6-phosphate: step 1/2.</text>
</comment>
<name>A0A5C3QQR0_9AGAR</name>
<comment type="catalytic activity">
    <reaction evidence="1">
        <text>D-mannose 6-phosphate = D-fructose 6-phosphate</text>
        <dbReference type="Rhea" id="RHEA:12356"/>
        <dbReference type="ChEBI" id="CHEBI:58735"/>
        <dbReference type="ChEBI" id="CHEBI:61527"/>
        <dbReference type="EC" id="5.3.1.8"/>
    </reaction>
</comment>
<accession>A0A5C3QQR0</accession>
<dbReference type="InterPro" id="IPR011051">
    <property type="entry name" value="RmlC_Cupin_sf"/>
</dbReference>
<gene>
    <name evidence="14" type="ORF">BDV98DRAFT_601804</name>
</gene>
<dbReference type="GO" id="GO:0009298">
    <property type="term" value="P:GDP-mannose biosynthetic process"/>
    <property type="evidence" value="ECO:0007669"/>
    <property type="project" value="UniProtKB-UniPathway"/>
</dbReference>
<dbReference type="SUPFAM" id="SSF51182">
    <property type="entry name" value="RmlC-like cupins"/>
    <property type="match status" value="1"/>
</dbReference>
<dbReference type="InterPro" id="IPR014710">
    <property type="entry name" value="RmlC-like_jellyroll"/>
</dbReference>
<evidence type="ECO:0000256" key="8">
    <source>
        <dbReference type="ARBA" id="ARBA00022833"/>
    </source>
</evidence>
<feature type="binding site" evidence="12">
    <location>
        <position position="137"/>
    </location>
    <ligand>
        <name>Zn(2+)</name>
        <dbReference type="ChEBI" id="CHEBI:29105"/>
    </ligand>
</feature>
<dbReference type="Gene3D" id="2.60.120.10">
    <property type="entry name" value="Jelly Rolls"/>
    <property type="match status" value="2"/>
</dbReference>
<dbReference type="Pfam" id="PF20511">
    <property type="entry name" value="PMI_typeI_cat"/>
    <property type="match status" value="1"/>
</dbReference>
<dbReference type="GO" id="GO:0004476">
    <property type="term" value="F:mannose-6-phosphate isomerase activity"/>
    <property type="evidence" value="ECO:0007669"/>
    <property type="project" value="UniProtKB-EC"/>
</dbReference>
<evidence type="ECO:0000256" key="7">
    <source>
        <dbReference type="ARBA" id="ARBA00022723"/>
    </source>
</evidence>
<dbReference type="CDD" id="cd07011">
    <property type="entry name" value="cupin_PMI_type_I_N"/>
    <property type="match status" value="1"/>
</dbReference>
<feature type="domain" description="Phosphomannose isomerase type I catalytic" evidence="13">
    <location>
        <begin position="7"/>
        <end position="154"/>
    </location>
</feature>
<dbReference type="Proteomes" id="UP000305067">
    <property type="component" value="Unassembled WGS sequence"/>
</dbReference>
<comment type="similarity">
    <text evidence="4">Belongs to the mannose-6-phosphate isomerase type 1 family.</text>
</comment>
<dbReference type="InterPro" id="IPR046457">
    <property type="entry name" value="PMI_typeI_cat"/>
</dbReference>
<sequence length="412" mass="44694">MPSTDLVFQLSGTCNSYDWGQKGKGSLAARLCAQTPGTNFVIDEEKIYSEMWFGDYPDFPARVLSSGEPLADHLKRNQEALLGKKVVETLDAQLPYLPKILSIGKALPLQIHPNKDLATKLHQKDPDQFSDPNHKPEIAIALSKFEVFAGWKPLSDITPLFTSISSLQGFVPSGTPTSWTDSTLREVTRNVLLASKSTVQKVQDALASMKPADLGPTTNNAYILDLLPRLNEQYGPTDPGSLVALLCMNYLVLSPGDALYIPAGGIHAYLSGDIVECMARSNNVLNVGCCPRAERNSIDMFCETLTFKTHSRDDVSLPKEKSGRGRNGKTGVYRPPLGEFDMLLTEVGAGEEEVIGKGEGPGVAIVTEGEGVLEGDGKTFDVKEGFIFFVAPGVEVKWKSSKGPLQIFTTVV</sequence>
<dbReference type="InterPro" id="IPR001250">
    <property type="entry name" value="Man6P_Isoase-1"/>
</dbReference>
<evidence type="ECO:0000256" key="10">
    <source>
        <dbReference type="ARBA" id="ARBA00029741"/>
    </source>
</evidence>
<proteinExistence type="inferred from homology"/>
<evidence type="ECO:0000256" key="5">
    <source>
        <dbReference type="ARBA" id="ARBA00011956"/>
    </source>
</evidence>
<evidence type="ECO:0000259" key="13">
    <source>
        <dbReference type="Pfam" id="PF20511"/>
    </source>
</evidence>
<dbReference type="InterPro" id="IPR016305">
    <property type="entry name" value="Mannose-6-P_Isomerase"/>
</dbReference>
<protein>
    <recommendedName>
        <fullName evidence="6">Mannose-6-phosphate isomerase</fullName>
        <ecNumber evidence="5">5.3.1.8</ecNumber>
    </recommendedName>
    <alternativeName>
        <fullName evidence="10">Phosphohexomutase</fullName>
    </alternativeName>
    <alternativeName>
        <fullName evidence="11">Phosphomannose isomerase</fullName>
    </alternativeName>
</protein>
<evidence type="ECO:0000256" key="6">
    <source>
        <dbReference type="ARBA" id="ARBA00018236"/>
    </source>
</evidence>
<dbReference type="PRINTS" id="PR00714">
    <property type="entry name" value="MAN6PISMRASE"/>
</dbReference>
<dbReference type="PANTHER" id="PTHR10309">
    <property type="entry name" value="MANNOSE-6-PHOSPHATE ISOMERASE"/>
    <property type="match status" value="1"/>
</dbReference>
<keyword evidence="8 12" id="KW-0862">Zinc</keyword>
<keyword evidence="15" id="KW-1185">Reference proteome</keyword>